<dbReference type="EMBL" id="BTRK01000006">
    <property type="protein sequence ID" value="GMR61544.1"/>
    <property type="molecule type" value="Genomic_DNA"/>
</dbReference>
<gene>
    <name evidence="2" type="ORF">PMAYCL1PPCAC_31739</name>
</gene>
<dbReference type="AlphaFoldDB" id="A0AAN5IEF1"/>
<protein>
    <recommendedName>
        <fullName evidence="4">G protein-coupled receptor</fullName>
    </recommendedName>
</protein>
<evidence type="ECO:0008006" key="4">
    <source>
        <dbReference type="Google" id="ProtNLM"/>
    </source>
</evidence>
<accession>A0AAN5IEF1</accession>
<reference evidence="3" key="1">
    <citation type="submission" date="2022-10" db="EMBL/GenBank/DDBJ databases">
        <title>Genome assembly of Pristionchus species.</title>
        <authorList>
            <person name="Yoshida K."/>
            <person name="Sommer R.J."/>
        </authorList>
    </citation>
    <scope>NUCLEOTIDE SEQUENCE [LARGE SCALE GENOMIC DNA]</scope>
    <source>
        <strain evidence="3">RS5460</strain>
    </source>
</reference>
<keyword evidence="1" id="KW-0472">Membrane</keyword>
<dbReference type="InterPro" id="IPR019422">
    <property type="entry name" value="7TM_GPCR_serpentine_rcpt_Srh"/>
</dbReference>
<keyword evidence="3" id="KW-1185">Reference proteome</keyword>
<feature type="transmembrane region" description="Helical" evidence="1">
    <location>
        <begin position="62"/>
        <end position="82"/>
    </location>
</feature>
<name>A0AAN5IEF1_9BILA</name>
<evidence type="ECO:0000256" key="1">
    <source>
        <dbReference type="SAM" id="Phobius"/>
    </source>
</evidence>
<proteinExistence type="predicted"/>
<keyword evidence="1" id="KW-0812">Transmembrane</keyword>
<evidence type="ECO:0000313" key="3">
    <source>
        <dbReference type="Proteomes" id="UP001328107"/>
    </source>
</evidence>
<evidence type="ECO:0000313" key="2">
    <source>
        <dbReference type="EMBL" id="GMR61544.1"/>
    </source>
</evidence>
<keyword evidence="1" id="KW-1133">Transmembrane helix</keyword>
<organism evidence="2 3">
    <name type="scientific">Pristionchus mayeri</name>
    <dbReference type="NCBI Taxonomy" id="1317129"/>
    <lineage>
        <taxon>Eukaryota</taxon>
        <taxon>Metazoa</taxon>
        <taxon>Ecdysozoa</taxon>
        <taxon>Nematoda</taxon>
        <taxon>Chromadorea</taxon>
        <taxon>Rhabditida</taxon>
        <taxon>Rhabditina</taxon>
        <taxon>Diplogasteromorpha</taxon>
        <taxon>Diplogasteroidea</taxon>
        <taxon>Neodiplogasteridae</taxon>
        <taxon>Pristionchus</taxon>
    </lineage>
</organism>
<dbReference type="Proteomes" id="UP001328107">
    <property type="component" value="Unassembled WGS sequence"/>
</dbReference>
<feature type="transmembrane region" description="Helical" evidence="1">
    <location>
        <begin position="26"/>
        <end position="50"/>
    </location>
</feature>
<dbReference type="Pfam" id="PF10318">
    <property type="entry name" value="7TM_GPCR_Srh"/>
    <property type="match status" value="1"/>
</dbReference>
<comment type="caution">
    <text evidence="2">The sequence shown here is derived from an EMBL/GenBank/DDBJ whole genome shotgun (WGS) entry which is preliminary data.</text>
</comment>
<sequence length="87" mass="9859">FSILFVHKSKMSTATRKMHIKFIVQLLLQASVPFVVIVCPALTLVLLLVIEIPLETNLCGYIILAVMMMHGPLTSFMTIALYHPYRK</sequence>
<feature type="non-terminal residue" evidence="2">
    <location>
        <position position="1"/>
    </location>
</feature>
<feature type="non-terminal residue" evidence="2">
    <location>
        <position position="87"/>
    </location>
</feature>